<evidence type="ECO:0000256" key="4">
    <source>
        <dbReference type="ARBA" id="ARBA00023242"/>
    </source>
</evidence>
<dbReference type="Proteomes" id="UP000187203">
    <property type="component" value="Unassembled WGS sequence"/>
</dbReference>
<sequence>MDNSLAEELYSESLQLSNLNLGHSSTANGLNEADIEDEDGSLWGGSDEELDKASELDREWQRRHDEFHTIGYRDGLIAGKEASAQEGFNIGFNQSVFSGCNWGLARGITSALACLPDELRERLIETQEKRDKFQKLYESVNSISTTDALKLFHDDIMARKDLEQSETEISVTGGGSQEQSSSSGTLGNLTAELQSLLLESPQIKVEFFHQQVSSS</sequence>
<protein>
    <recommendedName>
        <fullName evidence="6">Essential protein Yae1 N-terminal domain-containing protein</fullName>
    </recommendedName>
</protein>
<dbReference type="PANTHER" id="PTHR18829">
    <property type="entry name" value="PROTEIN YAE1 HOMOLOG"/>
    <property type="match status" value="1"/>
</dbReference>
<dbReference type="EMBL" id="AWUE01019136">
    <property type="protein sequence ID" value="OMO75877.1"/>
    <property type="molecule type" value="Genomic_DNA"/>
</dbReference>
<proteinExistence type="predicted"/>
<dbReference type="Pfam" id="PF09811">
    <property type="entry name" value="Yae1_N"/>
    <property type="match status" value="1"/>
</dbReference>
<accession>A0A1R3HZY8</accession>
<dbReference type="PANTHER" id="PTHR18829:SF0">
    <property type="entry name" value="PROTEIN YAE1 HOMOLOG"/>
    <property type="match status" value="1"/>
</dbReference>
<evidence type="ECO:0000313" key="7">
    <source>
        <dbReference type="EMBL" id="OMO75877.1"/>
    </source>
</evidence>
<keyword evidence="8" id="KW-1185">Reference proteome</keyword>
<dbReference type="GO" id="GO:0005634">
    <property type="term" value="C:nucleus"/>
    <property type="evidence" value="ECO:0007669"/>
    <property type="project" value="UniProtKB-SubCell"/>
</dbReference>
<dbReference type="GO" id="GO:0005737">
    <property type="term" value="C:cytoplasm"/>
    <property type="evidence" value="ECO:0007669"/>
    <property type="project" value="UniProtKB-SubCell"/>
</dbReference>
<evidence type="ECO:0000256" key="1">
    <source>
        <dbReference type="ARBA" id="ARBA00004123"/>
    </source>
</evidence>
<gene>
    <name evidence="7" type="ORF">COLO4_25832</name>
</gene>
<evidence type="ECO:0000259" key="6">
    <source>
        <dbReference type="Pfam" id="PF09811"/>
    </source>
</evidence>
<evidence type="ECO:0000313" key="8">
    <source>
        <dbReference type="Proteomes" id="UP000187203"/>
    </source>
</evidence>
<evidence type="ECO:0000256" key="2">
    <source>
        <dbReference type="ARBA" id="ARBA00004496"/>
    </source>
</evidence>
<evidence type="ECO:0000256" key="3">
    <source>
        <dbReference type="ARBA" id="ARBA00022490"/>
    </source>
</evidence>
<dbReference type="InterPro" id="IPR019191">
    <property type="entry name" value="Essential_protein_Yae1_N"/>
</dbReference>
<dbReference type="AlphaFoldDB" id="A0A1R3HZY8"/>
<comment type="subcellular location">
    <subcellularLocation>
        <location evidence="2">Cytoplasm</location>
    </subcellularLocation>
    <subcellularLocation>
        <location evidence="1">Nucleus</location>
    </subcellularLocation>
</comment>
<organism evidence="7 8">
    <name type="scientific">Corchorus olitorius</name>
    <dbReference type="NCBI Taxonomy" id="93759"/>
    <lineage>
        <taxon>Eukaryota</taxon>
        <taxon>Viridiplantae</taxon>
        <taxon>Streptophyta</taxon>
        <taxon>Embryophyta</taxon>
        <taxon>Tracheophyta</taxon>
        <taxon>Spermatophyta</taxon>
        <taxon>Magnoliopsida</taxon>
        <taxon>eudicotyledons</taxon>
        <taxon>Gunneridae</taxon>
        <taxon>Pentapetalae</taxon>
        <taxon>rosids</taxon>
        <taxon>malvids</taxon>
        <taxon>Malvales</taxon>
        <taxon>Malvaceae</taxon>
        <taxon>Grewioideae</taxon>
        <taxon>Apeibeae</taxon>
        <taxon>Corchorus</taxon>
    </lineage>
</organism>
<dbReference type="InterPro" id="IPR038881">
    <property type="entry name" value="Yae1-like"/>
</dbReference>
<name>A0A1R3HZY8_9ROSI</name>
<feature type="region of interest" description="Disordered" evidence="5">
    <location>
        <begin position="165"/>
        <end position="185"/>
    </location>
</feature>
<feature type="domain" description="Essential protein Yae1 N-terminal" evidence="6">
    <location>
        <begin position="71"/>
        <end position="108"/>
    </location>
</feature>
<reference evidence="8" key="1">
    <citation type="submission" date="2013-09" db="EMBL/GenBank/DDBJ databases">
        <title>Corchorus olitorius genome sequencing.</title>
        <authorList>
            <person name="Alam M."/>
            <person name="Haque M.S."/>
            <person name="Islam M.S."/>
            <person name="Emdad E.M."/>
            <person name="Islam M.M."/>
            <person name="Ahmed B."/>
            <person name="Halim A."/>
            <person name="Hossen Q.M.M."/>
            <person name="Hossain M.Z."/>
            <person name="Ahmed R."/>
            <person name="Khan M.M."/>
            <person name="Islam R."/>
            <person name="Rashid M.M."/>
            <person name="Khan S.A."/>
            <person name="Rahman M.S."/>
            <person name="Alam M."/>
            <person name="Yahiya A.S."/>
            <person name="Khan M.S."/>
            <person name="Azam M.S."/>
            <person name="Haque T."/>
            <person name="Lashkar M.Z.H."/>
            <person name="Akhand A.I."/>
            <person name="Morshed G."/>
            <person name="Roy S."/>
            <person name="Uddin K.S."/>
            <person name="Rabeya T."/>
            <person name="Hossain A.S."/>
            <person name="Chowdhury A."/>
            <person name="Snigdha A.R."/>
            <person name="Mortoza M.S."/>
            <person name="Matin S.A."/>
            <person name="Hoque S.M.E."/>
            <person name="Islam M.K."/>
            <person name="Roy D.K."/>
            <person name="Haider R."/>
            <person name="Moosa M.M."/>
            <person name="Elias S.M."/>
            <person name="Hasan A.M."/>
            <person name="Jahan S."/>
            <person name="Shafiuddin M."/>
            <person name="Mahmood N."/>
            <person name="Shommy N.S."/>
        </authorList>
    </citation>
    <scope>NUCLEOTIDE SEQUENCE [LARGE SCALE GENOMIC DNA]</scope>
    <source>
        <strain evidence="8">cv. O-4</strain>
    </source>
</reference>
<evidence type="ECO:0000256" key="5">
    <source>
        <dbReference type="SAM" id="MobiDB-lite"/>
    </source>
</evidence>
<dbReference type="OrthoDB" id="20086at2759"/>
<keyword evidence="4" id="KW-0539">Nucleus</keyword>
<comment type="caution">
    <text evidence="7">The sequence shown here is derived from an EMBL/GenBank/DDBJ whole genome shotgun (WGS) entry which is preliminary data.</text>
</comment>
<keyword evidence="3" id="KW-0963">Cytoplasm</keyword>